<accession>A0A0D0X6K7</accession>
<sequence length="485" mass="51215">MSITELHGGSTPEPLAPADAPAPAARRTPAWAAFLLRLHFYAGVLVAPFLFVAALTGLAYTVTPQLDRVVYGDVLTAAPGGPPKSLAEQVAAARAAHPEGTVAAVLPGTDGATTRVVFAQPDLGDREHTVYVDPHTATVKGQLTTWFDYTPVTTWLDDLHRNLQLGDLGRHYSEIAASWLWLLVGGGVVLWWRRRGTARTRVRHLLVPDLSARKGVRRTRAWHATTGVWLAVGLLFLSATGLTWSRYAGGHFGSALDALRAGTPEVSTSLTGAPPSGGGEHQHGGATAGSADPATFERVLAAATGAGLTGPMRIVPAEDSGDAWTVAETDSTWPVGRDRIAVDPVAGTVTDRSDFADWPLLAKLSSLGVAAHMGLLFGPVNQVLLAALALGLLCVIVWGYRMWWQRRPTRADRRAPVGTPPARGGLRGLPWWALLPGLALTVAVGWALPWFGGPLLAFVVVDVVLGALARRRRRAAPVSPAPAGG</sequence>
<feature type="region of interest" description="Disordered" evidence="1">
    <location>
        <begin position="1"/>
        <end position="22"/>
    </location>
</feature>
<feature type="transmembrane region" description="Helical" evidence="2">
    <location>
        <begin position="424"/>
        <end position="444"/>
    </location>
</feature>
<feature type="compositionally biased region" description="Low complexity" evidence="1">
    <location>
        <begin position="12"/>
        <end position="22"/>
    </location>
</feature>
<keyword evidence="2" id="KW-1133">Transmembrane helix</keyword>
<name>A0A0D0X6K7_9ACTN</name>
<feature type="transmembrane region" description="Helical" evidence="2">
    <location>
        <begin position="40"/>
        <end position="62"/>
    </location>
</feature>
<dbReference type="InterPro" id="IPR005625">
    <property type="entry name" value="PepSY-ass_TM"/>
</dbReference>
<dbReference type="Proteomes" id="UP000032254">
    <property type="component" value="Unassembled WGS sequence"/>
</dbReference>
<proteinExistence type="predicted"/>
<dbReference type="PATRIC" id="fig|47853.6.peg.3341"/>
<keyword evidence="2" id="KW-0472">Membrane</keyword>
<dbReference type="RefSeq" id="WP_043963425.1">
    <property type="nucleotide sequence ID" value="NZ_JBEZEN010000007.1"/>
</dbReference>
<evidence type="ECO:0000313" key="3">
    <source>
        <dbReference type="EMBL" id="KIR66509.1"/>
    </source>
</evidence>
<protein>
    <submittedName>
        <fullName evidence="3">Peptidase</fullName>
    </submittedName>
</protein>
<evidence type="ECO:0000256" key="2">
    <source>
        <dbReference type="SAM" id="Phobius"/>
    </source>
</evidence>
<keyword evidence="2" id="KW-0812">Transmembrane</keyword>
<feature type="transmembrane region" description="Helical" evidence="2">
    <location>
        <begin position="450"/>
        <end position="469"/>
    </location>
</feature>
<comment type="caution">
    <text evidence="3">The sequence shown here is derived from an EMBL/GenBank/DDBJ whole genome shotgun (WGS) entry which is preliminary data.</text>
</comment>
<evidence type="ECO:0000256" key="1">
    <source>
        <dbReference type="SAM" id="MobiDB-lite"/>
    </source>
</evidence>
<reference evidence="3 4" key="1">
    <citation type="submission" date="2015-01" db="EMBL/GenBank/DDBJ databases">
        <title>Sequencing and annotation of Micromonospora carbonacea strain JXNU-1 genome.</title>
        <authorList>
            <person name="Long Z."/>
            <person name="Huang Y."/>
            <person name="Jiang Y."/>
        </authorList>
    </citation>
    <scope>NUCLEOTIDE SEQUENCE [LARGE SCALE GENOMIC DNA]</scope>
    <source>
        <strain evidence="3 4">JXNU-1</strain>
    </source>
</reference>
<dbReference type="OrthoDB" id="9791166at2"/>
<organism evidence="3 4">
    <name type="scientific">Micromonospora haikouensis</name>
    <dbReference type="NCBI Taxonomy" id="686309"/>
    <lineage>
        <taxon>Bacteria</taxon>
        <taxon>Bacillati</taxon>
        <taxon>Actinomycetota</taxon>
        <taxon>Actinomycetes</taxon>
        <taxon>Micromonosporales</taxon>
        <taxon>Micromonosporaceae</taxon>
        <taxon>Micromonospora</taxon>
    </lineage>
</organism>
<dbReference type="Pfam" id="PF03929">
    <property type="entry name" value="PepSY_TM"/>
    <property type="match status" value="1"/>
</dbReference>
<gene>
    <name evidence="3" type="ORF">TK50_15830</name>
</gene>
<dbReference type="AlphaFoldDB" id="A0A0D0X6K7"/>
<dbReference type="PANTHER" id="PTHR34219:SF1">
    <property type="entry name" value="PEPSY DOMAIN-CONTAINING PROTEIN"/>
    <property type="match status" value="1"/>
</dbReference>
<feature type="transmembrane region" description="Helical" evidence="2">
    <location>
        <begin position="175"/>
        <end position="193"/>
    </location>
</feature>
<evidence type="ECO:0000313" key="4">
    <source>
        <dbReference type="Proteomes" id="UP000032254"/>
    </source>
</evidence>
<keyword evidence="4" id="KW-1185">Reference proteome</keyword>
<dbReference type="PANTHER" id="PTHR34219">
    <property type="entry name" value="IRON-REGULATED INNER MEMBRANE PROTEIN-RELATED"/>
    <property type="match status" value="1"/>
</dbReference>
<dbReference type="GeneID" id="301305562"/>
<feature type="region of interest" description="Disordered" evidence="1">
    <location>
        <begin position="265"/>
        <end position="291"/>
    </location>
</feature>
<dbReference type="EMBL" id="JXSX01000001">
    <property type="protein sequence ID" value="KIR66509.1"/>
    <property type="molecule type" value="Genomic_DNA"/>
</dbReference>
<feature type="transmembrane region" description="Helical" evidence="2">
    <location>
        <begin position="221"/>
        <end position="244"/>
    </location>
</feature>
<feature type="transmembrane region" description="Helical" evidence="2">
    <location>
        <begin position="383"/>
        <end position="403"/>
    </location>
</feature>